<reference evidence="2" key="1">
    <citation type="submission" date="2020-02" db="EMBL/GenBank/DDBJ databases">
        <authorList>
            <person name="Meier V. D."/>
        </authorList>
    </citation>
    <scope>NUCLEOTIDE SEQUENCE</scope>
    <source>
        <strain evidence="2">AVDCRST_MAG82</strain>
    </source>
</reference>
<keyword evidence="2" id="KW-0378">Hydrolase</keyword>
<accession>A0A6J4QF52</accession>
<dbReference type="GO" id="GO:0140078">
    <property type="term" value="F:class I DNA-(apurinic or apyrimidinic site) endonuclease activity"/>
    <property type="evidence" value="ECO:0007669"/>
    <property type="project" value="UniProtKB-EC"/>
</dbReference>
<name>A0A6J4QF52_9ACTN</name>
<proteinExistence type="predicted"/>
<gene>
    <name evidence="2" type="ORF">AVDCRST_MAG82-3076</name>
</gene>
<keyword evidence="2" id="KW-0540">Nuclease</keyword>
<feature type="compositionally biased region" description="Basic and acidic residues" evidence="1">
    <location>
        <begin position="159"/>
        <end position="176"/>
    </location>
</feature>
<keyword evidence="2" id="KW-0255">Endonuclease</keyword>
<keyword evidence="2" id="KW-0456">Lyase</keyword>
<evidence type="ECO:0000256" key="1">
    <source>
        <dbReference type="SAM" id="MobiDB-lite"/>
    </source>
</evidence>
<feature type="compositionally biased region" description="Low complexity" evidence="1">
    <location>
        <begin position="1"/>
        <end position="13"/>
    </location>
</feature>
<dbReference type="AlphaFoldDB" id="A0A6J4QF52"/>
<protein>
    <submittedName>
        <fullName evidence="2">Endonuclease III</fullName>
        <ecNumber evidence="2">4.2.99.18</ecNumber>
    </submittedName>
</protein>
<evidence type="ECO:0000313" key="2">
    <source>
        <dbReference type="EMBL" id="CAA9443111.1"/>
    </source>
</evidence>
<feature type="compositionally biased region" description="Low complexity" evidence="1">
    <location>
        <begin position="195"/>
        <end position="211"/>
    </location>
</feature>
<sequence>EPISSPRPGSRSPLEGRVPGRAHGAGMDEPPGASGSHDPLRPDHRRAGQPGDGEPLREVPHSRRLRRLDPGGARGGYPSHGFLPQQGPVLAEHGRRPRGGARRRSPAHHARSRSAARRRPQDGQRRPGQRLRRGRGRRRRHPRPPRLRQAGVDGGSGPGEDRARPHEARAERRLDHLLTPPDPPRPPNLQGSQTRLPQLHPQRHLPLSRPL</sequence>
<organism evidence="2">
    <name type="scientific">uncultured Rubrobacteraceae bacterium</name>
    <dbReference type="NCBI Taxonomy" id="349277"/>
    <lineage>
        <taxon>Bacteria</taxon>
        <taxon>Bacillati</taxon>
        <taxon>Actinomycetota</taxon>
        <taxon>Rubrobacteria</taxon>
        <taxon>Rubrobacterales</taxon>
        <taxon>Rubrobacteraceae</taxon>
        <taxon>environmental samples</taxon>
    </lineage>
</organism>
<feature type="compositionally biased region" description="Basic residues" evidence="1">
    <location>
        <begin position="95"/>
        <end position="118"/>
    </location>
</feature>
<feature type="non-terminal residue" evidence="2">
    <location>
        <position position="211"/>
    </location>
</feature>
<feature type="region of interest" description="Disordered" evidence="1">
    <location>
        <begin position="1"/>
        <end position="211"/>
    </location>
</feature>
<feature type="compositionally biased region" description="Basic residues" evidence="1">
    <location>
        <begin position="127"/>
        <end position="146"/>
    </location>
</feature>
<feature type="non-terminal residue" evidence="2">
    <location>
        <position position="1"/>
    </location>
</feature>
<dbReference type="EMBL" id="CADCVA010000375">
    <property type="protein sequence ID" value="CAA9443111.1"/>
    <property type="molecule type" value="Genomic_DNA"/>
</dbReference>
<dbReference type="EC" id="4.2.99.18" evidence="2"/>